<reference evidence="1 2" key="1">
    <citation type="submission" date="2018-09" db="EMBL/GenBank/DDBJ databases">
        <title>Metagenome Assembled Genomes from an Advanced Water Purification Facility.</title>
        <authorList>
            <person name="Stamps B.W."/>
            <person name="Spear J.R."/>
        </authorList>
    </citation>
    <scope>NUCLEOTIDE SEQUENCE [LARGE SCALE GENOMIC DNA]</scope>
    <source>
        <strain evidence="1">Bin_63_2</strain>
    </source>
</reference>
<dbReference type="EMBL" id="SSDS01000056">
    <property type="protein sequence ID" value="TXG77041.1"/>
    <property type="molecule type" value="Genomic_DNA"/>
</dbReference>
<dbReference type="AlphaFoldDB" id="A0A5C7J695"/>
<proteinExistence type="predicted"/>
<comment type="caution">
    <text evidence="1">The sequence shown here is derived from an EMBL/GenBank/DDBJ whole genome shotgun (WGS) entry which is preliminary data.</text>
</comment>
<evidence type="ECO:0000313" key="2">
    <source>
        <dbReference type="Proteomes" id="UP000321026"/>
    </source>
</evidence>
<protein>
    <submittedName>
        <fullName evidence="1">Uncharacterized protein</fullName>
    </submittedName>
</protein>
<evidence type="ECO:0000313" key="1">
    <source>
        <dbReference type="EMBL" id="TXG77041.1"/>
    </source>
</evidence>
<dbReference type="Proteomes" id="UP000321026">
    <property type="component" value="Unassembled WGS sequence"/>
</dbReference>
<gene>
    <name evidence="1" type="ORF">E6Q11_03450</name>
</gene>
<name>A0A5C7J695_9BACT</name>
<sequence length="270" mass="30099">MQITNTQQIVLEVSPKTNQGEPVLIDSITWAADPLEESDPNLVQIIPYPFDPNSFSHRAVIIPTSDALGEITIRAVADAIIGDGIEEIFTDFGIEIVGPRAATLETSVVAVEDSFLELFEQLLPDFRSTSWYTDNTMPIQWQIDFDQERGAMSVNSDPNKPLCVDFQEYLQNNFVFLLEAKVNYINLPSVHQVLSVTLEDSDSSSYQNVVISDDVNVGTYYKAFITDGNFDRLKVNVTVPNSNSGQCFVTSLKLWPISNALQQIEPPNTE</sequence>
<organism evidence="1 2">
    <name type="scientific">Candidatus Dojkabacteria bacterium</name>
    <dbReference type="NCBI Taxonomy" id="2099670"/>
    <lineage>
        <taxon>Bacteria</taxon>
        <taxon>Candidatus Dojkabacteria</taxon>
    </lineage>
</organism>
<accession>A0A5C7J695</accession>